<comment type="caution">
    <text evidence="3">The sequence shown here is derived from an EMBL/GenBank/DDBJ whole genome shotgun (WGS) entry which is preliminary data.</text>
</comment>
<protein>
    <submittedName>
        <fullName evidence="3">Uncharacterized protein</fullName>
    </submittedName>
</protein>
<keyword evidence="4" id="KW-1185">Reference proteome</keyword>
<dbReference type="Proteomes" id="UP001152024">
    <property type="component" value="Unassembled WGS sequence"/>
</dbReference>
<dbReference type="Gene3D" id="3.10.450.30">
    <property type="entry name" value="Microbial ribonucleases"/>
    <property type="match status" value="1"/>
</dbReference>
<evidence type="ECO:0000256" key="2">
    <source>
        <dbReference type="ARBA" id="ARBA00022801"/>
    </source>
</evidence>
<gene>
    <name evidence="3" type="ORF">NW768_008480</name>
</gene>
<accession>A0ABQ8R7M9</accession>
<organism evidence="3 4">
    <name type="scientific">Fusarium equiseti</name>
    <name type="common">Fusarium scirpi</name>
    <dbReference type="NCBI Taxonomy" id="61235"/>
    <lineage>
        <taxon>Eukaryota</taxon>
        <taxon>Fungi</taxon>
        <taxon>Dikarya</taxon>
        <taxon>Ascomycota</taxon>
        <taxon>Pezizomycotina</taxon>
        <taxon>Sordariomycetes</taxon>
        <taxon>Hypocreomycetidae</taxon>
        <taxon>Hypocreales</taxon>
        <taxon>Nectriaceae</taxon>
        <taxon>Fusarium</taxon>
        <taxon>Fusarium incarnatum-equiseti species complex</taxon>
    </lineage>
</organism>
<proteinExistence type="predicted"/>
<dbReference type="InterPro" id="IPR016191">
    <property type="entry name" value="Ribonuclease/ribotoxin"/>
</dbReference>
<reference evidence="3" key="1">
    <citation type="submission" date="2022-09" db="EMBL/GenBank/DDBJ databases">
        <title>Fusarium specimens isolated from Avocado Roots.</title>
        <authorList>
            <person name="Stajich J."/>
            <person name="Roper C."/>
            <person name="Heimlech-Rivalta G."/>
        </authorList>
    </citation>
    <scope>NUCLEOTIDE SEQUENCE</scope>
    <source>
        <strain evidence="3">CF00095</strain>
    </source>
</reference>
<evidence type="ECO:0000313" key="3">
    <source>
        <dbReference type="EMBL" id="KAJ4128194.1"/>
    </source>
</evidence>
<keyword evidence="2" id="KW-0378">Hydrolase</keyword>
<dbReference type="InterPro" id="IPR000026">
    <property type="entry name" value="N1-like"/>
</dbReference>
<sequence>MALTFAALEGHNAQLAAMTASPPFPPIQVDDDASSECSYYSLADLENDRWYRNIPASQLREQASQVPTYTGALYPRQFYNQEKLELVSDGPLTEYPFCLNKRYIYGSPGPVRIILNLANPAAFDVVYHPDRLQRKVCQAVYRPRGYKKGACLKPSPYNPLPADSMPFSCMQPLAYQAPTTYWYPPVQPLYSGLMPTYNPAMVIPVLAGFPSLMQFRV</sequence>
<keyword evidence="1" id="KW-0540">Nuclease</keyword>
<dbReference type="SUPFAM" id="SSF53933">
    <property type="entry name" value="Microbial ribonucleases"/>
    <property type="match status" value="1"/>
</dbReference>
<evidence type="ECO:0000256" key="1">
    <source>
        <dbReference type="ARBA" id="ARBA00022722"/>
    </source>
</evidence>
<name>A0ABQ8R7M9_FUSEQ</name>
<dbReference type="Pfam" id="PF00545">
    <property type="entry name" value="Ribonuclease"/>
    <property type="match status" value="1"/>
</dbReference>
<dbReference type="EMBL" id="JAOQBH010000012">
    <property type="protein sequence ID" value="KAJ4128194.1"/>
    <property type="molecule type" value="Genomic_DNA"/>
</dbReference>
<evidence type="ECO:0000313" key="4">
    <source>
        <dbReference type="Proteomes" id="UP001152024"/>
    </source>
</evidence>